<accession>A0A5J4P0P5</accession>
<dbReference type="EMBL" id="QNGE01000302">
    <property type="protein sequence ID" value="KAA3681000.1"/>
    <property type="molecule type" value="Genomic_DNA"/>
</dbReference>
<dbReference type="AlphaFoldDB" id="A0A5J4P0P5"/>
<name>A0A5J4P0P5_9TREM</name>
<keyword evidence="2" id="KW-1185">Reference proteome</keyword>
<evidence type="ECO:0000313" key="1">
    <source>
        <dbReference type="EMBL" id="KAA3681000.1"/>
    </source>
</evidence>
<sequence length="203" mass="22420">MPLSSCVKQARRSPSQVYKKSTGMLADLPDAVADRMPFNCSIQGVGISGPCKTPDYVPASHFINKSPQVTTASFIQPSADVTKPTRIRDCNEYPTANPTVPNHLGVPVGQPQISDAESYIDIQVAVPKELATDGIRFVTCPQVPGFIRIIITFYLRVIFVKSCSYRSSPFVAEKRMNKLRQFVLEICYSASATNQSSTRRRKT</sequence>
<reference evidence="1 2" key="1">
    <citation type="journal article" date="2019" name="Gigascience">
        <title>Whole-genome sequence of the oriental lung fluke Paragonimus westermani.</title>
        <authorList>
            <person name="Oey H."/>
            <person name="Zakrzewski M."/>
            <person name="Narain K."/>
            <person name="Devi K.R."/>
            <person name="Agatsuma T."/>
            <person name="Nawaratna S."/>
            <person name="Gobert G.N."/>
            <person name="Jones M.K."/>
            <person name="Ragan M.A."/>
            <person name="McManus D.P."/>
            <person name="Krause L."/>
        </authorList>
    </citation>
    <scope>NUCLEOTIDE SEQUENCE [LARGE SCALE GENOMIC DNA]</scope>
    <source>
        <strain evidence="1 2">IND2009</strain>
    </source>
</reference>
<evidence type="ECO:0000313" key="2">
    <source>
        <dbReference type="Proteomes" id="UP000324629"/>
    </source>
</evidence>
<organism evidence="1 2">
    <name type="scientific">Paragonimus westermani</name>
    <dbReference type="NCBI Taxonomy" id="34504"/>
    <lineage>
        <taxon>Eukaryota</taxon>
        <taxon>Metazoa</taxon>
        <taxon>Spiralia</taxon>
        <taxon>Lophotrochozoa</taxon>
        <taxon>Platyhelminthes</taxon>
        <taxon>Trematoda</taxon>
        <taxon>Digenea</taxon>
        <taxon>Plagiorchiida</taxon>
        <taxon>Troglotremata</taxon>
        <taxon>Troglotrematidae</taxon>
        <taxon>Paragonimus</taxon>
    </lineage>
</organism>
<proteinExistence type="predicted"/>
<dbReference type="Proteomes" id="UP000324629">
    <property type="component" value="Unassembled WGS sequence"/>
</dbReference>
<comment type="caution">
    <text evidence="1">The sequence shown here is derived from an EMBL/GenBank/DDBJ whole genome shotgun (WGS) entry which is preliminary data.</text>
</comment>
<gene>
    <name evidence="1" type="ORF">DEA37_0005036</name>
</gene>
<protein>
    <submittedName>
        <fullName evidence="1">Uncharacterized protein</fullName>
    </submittedName>
</protein>